<protein>
    <submittedName>
        <fullName evidence="2">DUF4925 domain-containing protein</fullName>
    </submittedName>
</protein>
<reference evidence="2" key="1">
    <citation type="journal article" date="2019" name="Nat. Med.">
        <title>A library of human gut bacterial isolates paired with longitudinal multiomics data enables mechanistic microbiome research.</title>
        <authorList>
            <person name="Poyet M."/>
            <person name="Groussin M."/>
            <person name="Gibbons S.M."/>
            <person name="Avila-Pacheco J."/>
            <person name="Jiang X."/>
            <person name="Kearney S.M."/>
            <person name="Perrotta A.R."/>
            <person name="Berdy B."/>
            <person name="Zhao S."/>
            <person name="Lieberman T.D."/>
            <person name="Swanson P.K."/>
            <person name="Smith M."/>
            <person name="Roesemann S."/>
            <person name="Alexander J.E."/>
            <person name="Rich S.A."/>
            <person name="Livny J."/>
            <person name="Vlamakis H."/>
            <person name="Clish C."/>
            <person name="Bullock K."/>
            <person name="Deik A."/>
            <person name="Scott J."/>
            <person name="Pierce K.A."/>
            <person name="Xavier R.J."/>
            <person name="Alm E.J."/>
        </authorList>
    </citation>
    <scope>NUCLEOTIDE SEQUENCE</scope>
    <source>
        <strain evidence="2">BIOML-A4</strain>
    </source>
</reference>
<evidence type="ECO:0000313" key="2">
    <source>
        <dbReference type="EMBL" id="MRY11895.1"/>
    </source>
</evidence>
<proteinExistence type="predicted"/>
<accession>A0A6G1ZDK6</accession>
<feature type="chain" id="PRO_5026099877" evidence="1">
    <location>
        <begin position="23"/>
        <end position="376"/>
    </location>
</feature>
<feature type="signal peptide" evidence="1">
    <location>
        <begin position="1"/>
        <end position="22"/>
    </location>
</feature>
<dbReference type="PROSITE" id="PS51257">
    <property type="entry name" value="PROKAR_LIPOPROTEIN"/>
    <property type="match status" value="1"/>
</dbReference>
<evidence type="ECO:0000256" key="1">
    <source>
        <dbReference type="SAM" id="SignalP"/>
    </source>
</evidence>
<dbReference type="RefSeq" id="WP_010803214.1">
    <property type="nucleotide sequence ID" value="NZ_CAJSYT010000009.1"/>
</dbReference>
<gene>
    <name evidence="2" type="ORF">GKE01_10475</name>
</gene>
<dbReference type="EMBL" id="WKLP01000013">
    <property type="protein sequence ID" value="MRY11895.1"/>
    <property type="molecule type" value="Genomic_DNA"/>
</dbReference>
<name>A0A6G1ZDK6_9BACT</name>
<sequence>MKKNLLYLFTVLCMLSFFTACSDDEDVNVLEGVNTSFKGETLDLKYSGSPFLGKEVVFDTKDGQTATITMRGTLDMSALGGLLGGGSKSDLPTISYAPGVISGEVTTTLNNVVLTQVGETYMFEGTNEANGRTVKYTGEVKKDKMTLSLDVTMPTNPLQEGGLWEMAGSTFNWVSTTGITIPGLIDEPWPMKDASFLINMFFISPELKKVLSDVTFKADGNIVATYKNKAGVDVESPINLANYYIKNDKLYVTLNIDMIIQAATKAGNSEVLLGLMTELMQTPLMSALSEGFPLNYTIENGTVNISIDQDFLLPILKVLMNNEFLMGMLKDAMAGMGTSGGMAAILTPAIVDSIIEQIAPIVNGTSELSFGLELKK</sequence>
<dbReference type="AlphaFoldDB" id="A0A6G1ZDK6"/>
<keyword evidence="1" id="KW-0732">Signal</keyword>
<comment type="caution">
    <text evidence="2">The sequence shown here is derived from an EMBL/GenBank/DDBJ whole genome shotgun (WGS) entry which is preliminary data.</text>
</comment>
<organism evidence="2">
    <name type="scientific">Parabacteroides goldsteinii</name>
    <dbReference type="NCBI Taxonomy" id="328812"/>
    <lineage>
        <taxon>Bacteria</taxon>
        <taxon>Pseudomonadati</taxon>
        <taxon>Bacteroidota</taxon>
        <taxon>Bacteroidia</taxon>
        <taxon>Bacteroidales</taxon>
        <taxon>Tannerellaceae</taxon>
        <taxon>Parabacteroides</taxon>
    </lineage>
</organism>